<feature type="compositionally biased region" description="Polar residues" evidence="1">
    <location>
        <begin position="60"/>
        <end position="77"/>
    </location>
</feature>
<accession>A0AA40BLI6</accession>
<evidence type="ECO:0000313" key="2">
    <source>
        <dbReference type="EMBL" id="KAK0736450.1"/>
    </source>
</evidence>
<evidence type="ECO:0000256" key="1">
    <source>
        <dbReference type="SAM" id="MobiDB-lite"/>
    </source>
</evidence>
<gene>
    <name evidence="2" type="ORF">B0T21DRAFT_366970</name>
</gene>
<dbReference type="AlphaFoldDB" id="A0AA40BLI6"/>
<dbReference type="Proteomes" id="UP001172159">
    <property type="component" value="Unassembled WGS sequence"/>
</dbReference>
<feature type="region of interest" description="Disordered" evidence="1">
    <location>
        <begin position="1"/>
        <end position="91"/>
    </location>
</feature>
<feature type="compositionally biased region" description="Polar residues" evidence="1">
    <location>
        <begin position="17"/>
        <end position="51"/>
    </location>
</feature>
<keyword evidence="3" id="KW-1185">Reference proteome</keyword>
<dbReference type="EMBL" id="JAUKTV010000006">
    <property type="protein sequence ID" value="KAK0736450.1"/>
    <property type="molecule type" value="Genomic_DNA"/>
</dbReference>
<proteinExistence type="predicted"/>
<evidence type="ECO:0000313" key="3">
    <source>
        <dbReference type="Proteomes" id="UP001172159"/>
    </source>
</evidence>
<reference evidence="2" key="1">
    <citation type="submission" date="2023-06" db="EMBL/GenBank/DDBJ databases">
        <title>Genome-scale phylogeny and comparative genomics of the fungal order Sordariales.</title>
        <authorList>
            <consortium name="Lawrence Berkeley National Laboratory"/>
            <person name="Hensen N."/>
            <person name="Bonometti L."/>
            <person name="Westerberg I."/>
            <person name="Brannstrom I.O."/>
            <person name="Guillou S."/>
            <person name="Cros-Aarteil S."/>
            <person name="Calhoun S."/>
            <person name="Haridas S."/>
            <person name="Kuo A."/>
            <person name="Mondo S."/>
            <person name="Pangilinan J."/>
            <person name="Riley R."/>
            <person name="Labutti K."/>
            <person name="Andreopoulos B."/>
            <person name="Lipzen A."/>
            <person name="Chen C."/>
            <person name="Yanf M."/>
            <person name="Daum C."/>
            <person name="Ng V."/>
            <person name="Clum A."/>
            <person name="Steindorff A."/>
            <person name="Ohm R."/>
            <person name="Martin F."/>
            <person name="Silar P."/>
            <person name="Natvig D."/>
            <person name="Lalanne C."/>
            <person name="Gautier V."/>
            <person name="Ament-Velasquez S.L."/>
            <person name="Kruys A."/>
            <person name="Hutchinson M.I."/>
            <person name="Powell A.J."/>
            <person name="Barry K."/>
            <person name="Miller A.N."/>
            <person name="Grigoriev I.V."/>
            <person name="Debuchy R."/>
            <person name="Gladieux P."/>
            <person name="Thoren M.H."/>
            <person name="Johannesson H."/>
        </authorList>
    </citation>
    <scope>NUCLEOTIDE SEQUENCE</scope>
    <source>
        <strain evidence="2">CBS 540.89</strain>
    </source>
</reference>
<organism evidence="2 3">
    <name type="scientific">Apiosordaria backusii</name>
    <dbReference type="NCBI Taxonomy" id="314023"/>
    <lineage>
        <taxon>Eukaryota</taxon>
        <taxon>Fungi</taxon>
        <taxon>Dikarya</taxon>
        <taxon>Ascomycota</taxon>
        <taxon>Pezizomycotina</taxon>
        <taxon>Sordariomycetes</taxon>
        <taxon>Sordariomycetidae</taxon>
        <taxon>Sordariales</taxon>
        <taxon>Lasiosphaeriaceae</taxon>
        <taxon>Apiosordaria</taxon>
    </lineage>
</organism>
<sequence>MPLKRSAQKPAAAEVEFSSSAPPTNTADAQSPSPDTSPALTTAANRTSSLSDGYPDSPTLGATQGSGTAGTETGNENKQAKGKKGLWGVPEEVQESVGMATPAGQGEFSHF</sequence>
<name>A0AA40BLI6_9PEZI</name>
<protein>
    <submittedName>
        <fullName evidence="2">Uncharacterized protein</fullName>
    </submittedName>
</protein>
<comment type="caution">
    <text evidence="2">The sequence shown here is derived from an EMBL/GenBank/DDBJ whole genome shotgun (WGS) entry which is preliminary data.</text>
</comment>